<keyword evidence="3 10" id="KW-0812">Transmembrane</keyword>
<dbReference type="GO" id="GO:0005794">
    <property type="term" value="C:Golgi apparatus"/>
    <property type="evidence" value="ECO:0007669"/>
    <property type="project" value="UniProtKB-SubCell"/>
</dbReference>
<dbReference type="CDD" id="cd21442">
    <property type="entry name" value="SNARE_NTD_STX6-like"/>
    <property type="match status" value="1"/>
</dbReference>
<accession>A0AAV1RLK5</accession>
<keyword evidence="2" id="KW-0813">Transport</keyword>
<reference evidence="12 13" key="1">
    <citation type="submission" date="2024-01" db="EMBL/GenBank/DDBJ databases">
        <authorList>
            <person name="Waweru B."/>
        </authorList>
    </citation>
    <scope>NUCLEOTIDE SEQUENCE [LARGE SCALE GENOMIC DNA]</scope>
</reference>
<evidence type="ECO:0000256" key="10">
    <source>
        <dbReference type="SAM" id="Phobius"/>
    </source>
</evidence>
<evidence type="ECO:0000313" key="12">
    <source>
        <dbReference type="EMBL" id="CAK7337591.1"/>
    </source>
</evidence>
<dbReference type="GO" id="GO:0048193">
    <property type="term" value="P:Golgi vesicle transport"/>
    <property type="evidence" value="ECO:0007669"/>
    <property type="project" value="InterPro"/>
</dbReference>
<organism evidence="12 13">
    <name type="scientific">Dovyalis caffra</name>
    <dbReference type="NCBI Taxonomy" id="77055"/>
    <lineage>
        <taxon>Eukaryota</taxon>
        <taxon>Viridiplantae</taxon>
        <taxon>Streptophyta</taxon>
        <taxon>Embryophyta</taxon>
        <taxon>Tracheophyta</taxon>
        <taxon>Spermatophyta</taxon>
        <taxon>Magnoliopsida</taxon>
        <taxon>eudicotyledons</taxon>
        <taxon>Gunneridae</taxon>
        <taxon>Pentapetalae</taxon>
        <taxon>rosids</taxon>
        <taxon>fabids</taxon>
        <taxon>Malpighiales</taxon>
        <taxon>Salicaceae</taxon>
        <taxon>Flacourtieae</taxon>
        <taxon>Dovyalis</taxon>
    </lineage>
</organism>
<name>A0AAV1RLK5_9ROSI</name>
<evidence type="ECO:0000256" key="2">
    <source>
        <dbReference type="ARBA" id="ARBA00022448"/>
    </source>
</evidence>
<feature type="domain" description="Syntaxin 6/10/61 N-terminal" evidence="11">
    <location>
        <begin position="590"/>
        <end position="682"/>
    </location>
</feature>
<keyword evidence="13" id="KW-1185">Reference proteome</keyword>
<comment type="similarity">
    <text evidence="1">Belongs to the syntaxin family.</text>
</comment>
<dbReference type="Pfam" id="PF09177">
    <property type="entry name" value="STX6_10_61_N"/>
    <property type="match status" value="1"/>
</dbReference>
<keyword evidence="4" id="KW-0653">Protein transport</keyword>
<protein>
    <recommendedName>
        <fullName evidence="11">Syntaxin 6/10/61 N-terminal domain-containing protein</fullName>
    </recommendedName>
</protein>
<keyword evidence="7 10" id="KW-0472">Membrane</keyword>
<evidence type="ECO:0000256" key="6">
    <source>
        <dbReference type="ARBA" id="ARBA00023034"/>
    </source>
</evidence>
<evidence type="ECO:0000313" key="13">
    <source>
        <dbReference type="Proteomes" id="UP001314170"/>
    </source>
</evidence>
<dbReference type="EMBL" id="CAWUPB010001087">
    <property type="protein sequence ID" value="CAK7337591.1"/>
    <property type="molecule type" value="Genomic_DNA"/>
</dbReference>
<dbReference type="GO" id="GO:0016020">
    <property type="term" value="C:membrane"/>
    <property type="evidence" value="ECO:0007669"/>
    <property type="project" value="InterPro"/>
</dbReference>
<evidence type="ECO:0000256" key="5">
    <source>
        <dbReference type="ARBA" id="ARBA00022989"/>
    </source>
</evidence>
<evidence type="ECO:0000256" key="8">
    <source>
        <dbReference type="ARBA" id="ARBA00037801"/>
    </source>
</evidence>
<feature type="transmembrane region" description="Helical" evidence="10">
    <location>
        <begin position="889"/>
        <end position="908"/>
    </location>
</feature>
<sequence length="910" mass="103569">MSEVPRRESPWGMPEGDTRQPKAHRCNDRAEDVVQACFEGNPFKTVPGPFKLFWQCMRSKPGEEPTEPYTYLQIDPPRREPYSSNKIIETSDGFAIVLELSENDPFFDKKKNLLHKKGFDIREQVQLQRSSCPDVIATILERILQIERILHLDERADDGQAILQVELYFGEVNNCSSLEYWNPRNEVEALNSLLSLSNSSFSSEKQKEMNVLQTLQHEVFERIQEFTDKNKVESVEGAGRGAIATRDLKVEDAALEIPVSIIISEEHVHKSDMYPILEKIDGITSETMLLLWSMKERHNCNSKFKIYFDTLPEEFKTGLSFGVDAIMALDGTLLLEEIMQAKEHLRFQYDELVPALCNNYPDVFPLELYTWELFLWACELCSYPHIVHYGKVDSTTNTLKFPLSRPCRAGEQCCLSYGNLSSSHLITFYGFVPQGDNPYDVIPLDIDVGDTDCIEDCPTSSWTSHMVRGTWISNNHNIFYYGLPSPLLDYLRSARSHAPHIKTIDISNLENEIEVLEDLQSTFSSMMENLGDTDLVDSDNASWDVKLALEFKDLQRRIVSSILTSCAAGLNLVQVKKMMVVNSFDLWQKDAFFSAAEEVQESADVMESAYRMWIREKREGSKAEDLDELSRELQRSLGTAKWQLEEFERAVRLSHGHRSDDITASRHKQFVAAIESQISRVEAALREAFGAEGKQALRWVNLDKEECDDLAMFLSGTIQTPQIVKDDCTTLKSPTKGSLGGNHHKRKKLDHNSGATCSRGTSDENEFITDNKNGEFVIDIEERENLGTRDDIICQVDKTTGSRRTWSPPNFDALKIVIARDDKQRDKVMSSVEATPKEKGHKPFFWKQRCGEHSWAKGSITSFNQLFGQAGGLQRQLQTPLHLQFSCSVQLTLALMLSIFLIVPFLVYSA</sequence>
<comment type="subcellular location">
    <subcellularLocation>
        <location evidence="8">Golgi apparatus</location>
        <location evidence="8">trans-Golgi network membrane</location>
        <topology evidence="8">Single-pass type IV membrane protein</topology>
    </subcellularLocation>
</comment>
<dbReference type="Proteomes" id="UP001314170">
    <property type="component" value="Unassembled WGS sequence"/>
</dbReference>
<dbReference type="Gene3D" id="3.90.1410.10">
    <property type="entry name" value="set domain protein methyltransferase, domain 1"/>
    <property type="match status" value="1"/>
</dbReference>
<evidence type="ECO:0000256" key="3">
    <source>
        <dbReference type="ARBA" id="ARBA00022692"/>
    </source>
</evidence>
<proteinExistence type="inferred from homology"/>
<dbReference type="PANTHER" id="PTHR34949:SF3">
    <property type="entry name" value="OS08G0244100 PROTEIN"/>
    <property type="match status" value="1"/>
</dbReference>
<dbReference type="SUPFAM" id="SSF47661">
    <property type="entry name" value="t-snare proteins"/>
    <property type="match status" value="1"/>
</dbReference>
<keyword evidence="6" id="KW-0333">Golgi apparatus</keyword>
<dbReference type="InterPro" id="IPR010989">
    <property type="entry name" value="SNARE"/>
</dbReference>
<dbReference type="InterPro" id="IPR046341">
    <property type="entry name" value="SET_dom_sf"/>
</dbReference>
<feature type="region of interest" description="Disordered" evidence="9">
    <location>
        <begin position="1"/>
        <end position="24"/>
    </location>
</feature>
<dbReference type="Gene3D" id="1.20.58.90">
    <property type="match status" value="1"/>
</dbReference>
<evidence type="ECO:0000256" key="7">
    <source>
        <dbReference type="ARBA" id="ARBA00023136"/>
    </source>
</evidence>
<feature type="region of interest" description="Disordered" evidence="9">
    <location>
        <begin position="734"/>
        <end position="762"/>
    </location>
</feature>
<keyword evidence="5 10" id="KW-1133">Transmembrane helix</keyword>
<evidence type="ECO:0000256" key="9">
    <source>
        <dbReference type="SAM" id="MobiDB-lite"/>
    </source>
</evidence>
<dbReference type="GO" id="GO:0015031">
    <property type="term" value="P:protein transport"/>
    <property type="evidence" value="ECO:0007669"/>
    <property type="project" value="UniProtKB-KW"/>
</dbReference>
<gene>
    <name evidence="12" type="ORF">DCAF_LOCUS12628</name>
</gene>
<comment type="caution">
    <text evidence="12">The sequence shown here is derived from an EMBL/GenBank/DDBJ whole genome shotgun (WGS) entry which is preliminary data.</text>
</comment>
<dbReference type="CDD" id="cd10527">
    <property type="entry name" value="SET_LSMT"/>
    <property type="match status" value="1"/>
</dbReference>
<dbReference type="InterPro" id="IPR015260">
    <property type="entry name" value="Syntaxin-6/10/61_N"/>
</dbReference>
<evidence type="ECO:0000256" key="1">
    <source>
        <dbReference type="ARBA" id="ARBA00009063"/>
    </source>
</evidence>
<dbReference type="SUPFAM" id="SSF82199">
    <property type="entry name" value="SET domain"/>
    <property type="match status" value="1"/>
</dbReference>
<dbReference type="PANTHER" id="PTHR34949">
    <property type="entry name" value="OS05G0443700 PROTEIN"/>
    <property type="match status" value="1"/>
</dbReference>
<dbReference type="AlphaFoldDB" id="A0AAV1RLK5"/>
<evidence type="ECO:0000259" key="11">
    <source>
        <dbReference type="Pfam" id="PF09177"/>
    </source>
</evidence>
<dbReference type="FunFam" id="1.20.58.90:FF:000004">
    <property type="entry name" value="Syntaxin 10"/>
    <property type="match status" value="1"/>
</dbReference>
<evidence type="ECO:0000256" key="4">
    <source>
        <dbReference type="ARBA" id="ARBA00022927"/>
    </source>
</evidence>